<evidence type="ECO:0000313" key="4">
    <source>
        <dbReference type="EMBL" id="RUQ98109.1"/>
    </source>
</evidence>
<comment type="caution">
    <text evidence="4">The sequence shown here is derived from an EMBL/GenBank/DDBJ whole genome shotgun (WGS) entry which is preliminary data.</text>
</comment>
<keyword evidence="2" id="KW-0812">Transmembrane</keyword>
<keyword evidence="5" id="KW-1185">Reference proteome</keyword>
<feature type="region of interest" description="Disordered" evidence="1">
    <location>
        <begin position="59"/>
        <end position="81"/>
    </location>
</feature>
<evidence type="ECO:0000259" key="3">
    <source>
        <dbReference type="PROSITE" id="PS50965"/>
    </source>
</evidence>
<reference evidence="4 5" key="1">
    <citation type="submission" date="2018-12" db="EMBL/GenBank/DDBJ databases">
        <authorList>
            <person name="Li F."/>
        </authorList>
    </citation>
    <scope>NUCLEOTIDE SEQUENCE [LARGE SCALE GENOMIC DNA]</scope>
    <source>
        <strain evidence="4 5">EGI 6500705</strain>
    </source>
</reference>
<evidence type="ECO:0000256" key="2">
    <source>
        <dbReference type="SAM" id="Phobius"/>
    </source>
</evidence>
<dbReference type="AlphaFoldDB" id="A0A433JNV4"/>
<protein>
    <submittedName>
        <fullName evidence="4">NERD domain-containing protein</fullName>
    </submittedName>
</protein>
<feature type="transmembrane region" description="Helical" evidence="2">
    <location>
        <begin position="337"/>
        <end position="364"/>
    </location>
</feature>
<accession>A0A433JNV4</accession>
<sequence>MFTKMLEATGPPPIGRAAMALPSTSSTRRRLSRRIAHGGPPVPLEEGWRPLPYWGHRRARRGPGGGHRLGRSEPGRGRGGSPMTEVIVAPGADAPGLDALRRAERRRPGQVCIDRAAVARAGSVPPSLVRRAFGGSPVGAPEREAFEAAMGERIVGRELDSLPDGWIVLHSIPAPGASGDLDHVVIGPPGLFAVTTCFVGGDRVFVAEDYLLARGERIPFARPAVSAARRTAQLAGRALPPSVAVRGVVAVAGARGVRIGARTRSVDVRDARVLREWLVSLPPALDAVVVEAVATRIAASIDAGSGSPDPAEDGRSAAALLVARLERESTAARRLRFLWRTAGLAAVAGGVWVAFAHLPAWLALHLG</sequence>
<dbReference type="Proteomes" id="UP000274909">
    <property type="component" value="Unassembled WGS sequence"/>
</dbReference>
<proteinExistence type="predicted"/>
<dbReference type="InterPro" id="IPR011528">
    <property type="entry name" value="NERD"/>
</dbReference>
<organism evidence="4 5">
    <name type="scientific">Labedella endophytica</name>
    <dbReference type="NCBI Taxonomy" id="1523160"/>
    <lineage>
        <taxon>Bacteria</taxon>
        <taxon>Bacillati</taxon>
        <taxon>Actinomycetota</taxon>
        <taxon>Actinomycetes</taxon>
        <taxon>Micrococcales</taxon>
        <taxon>Microbacteriaceae</taxon>
        <taxon>Labedella</taxon>
    </lineage>
</organism>
<dbReference type="EMBL" id="RZGZ01000004">
    <property type="protein sequence ID" value="RUQ98109.1"/>
    <property type="molecule type" value="Genomic_DNA"/>
</dbReference>
<name>A0A433JNV4_9MICO</name>
<dbReference type="Pfam" id="PF08378">
    <property type="entry name" value="NERD"/>
    <property type="match status" value="1"/>
</dbReference>
<dbReference type="PROSITE" id="PS50965">
    <property type="entry name" value="NERD"/>
    <property type="match status" value="1"/>
</dbReference>
<evidence type="ECO:0000256" key="1">
    <source>
        <dbReference type="SAM" id="MobiDB-lite"/>
    </source>
</evidence>
<dbReference type="OrthoDB" id="5793358at2"/>
<evidence type="ECO:0000313" key="5">
    <source>
        <dbReference type="Proteomes" id="UP000274909"/>
    </source>
</evidence>
<feature type="domain" description="NERD" evidence="3">
    <location>
        <begin position="147"/>
        <end position="258"/>
    </location>
</feature>
<gene>
    <name evidence="4" type="ORF">ELQ94_13865</name>
</gene>
<keyword evidence="2" id="KW-1133">Transmembrane helix</keyword>
<keyword evidence="2" id="KW-0472">Membrane</keyword>